<dbReference type="EC" id="3.1.26.4" evidence="2"/>
<dbReference type="Gene3D" id="3.30.70.270">
    <property type="match status" value="1"/>
</dbReference>
<dbReference type="InterPro" id="IPR036691">
    <property type="entry name" value="Endo/exonu/phosph_ase_sf"/>
</dbReference>
<dbReference type="InterPro" id="IPR000477">
    <property type="entry name" value="RT_dom"/>
</dbReference>
<dbReference type="GeneTree" id="ENSGT01060000248530"/>
<dbReference type="OMA" id="TINHEMW"/>
<name>A0A674CIY4_SALTR</name>
<dbReference type="Proteomes" id="UP000472277">
    <property type="component" value="Unassembled WGS sequence"/>
</dbReference>
<dbReference type="GO" id="GO:0004523">
    <property type="term" value="F:RNA-DNA hybrid ribonuclease activity"/>
    <property type="evidence" value="ECO:0007669"/>
    <property type="project" value="UniProtKB-EC"/>
</dbReference>
<accession>A0A674CIY4</accession>
<dbReference type="InterPro" id="IPR043502">
    <property type="entry name" value="DNA/RNA_pol_sf"/>
</dbReference>
<evidence type="ECO:0000256" key="2">
    <source>
        <dbReference type="ARBA" id="ARBA00012180"/>
    </source>
</evidence>
<dbReference type="Gene3D" id="3.60.10.10">
    <property type="entry name" value="Endonuclease/exonuclease/phosphatase"/>
    <property type="match status" value="1"/>
</dbReference>
<comment type="similarity">
    <text evidence="1">Belongs to the beta type-B retroviral polymerase family. HERV class-II K(HML-2) pol subfamily.</text>
</comment>
<evidence type="ECO:0000256" key="1">
    <source>
        <dbReference type="ARBA" id="ARBA00010879"/>
    </source>
</evidence>
<sequence>MKSLSVSMWNIQGLNSSTFGLKSLALEFNKNLKDVDVIIRQETWCKADVVTHCPTGYREVIVPSQKHSSVNRGRDSGGLIIWYKSELQNLIDPLKIGKYHIWLKLKKELVLTEKDVFLCAIYIPPSESPYYSEEIFPTLEEETCHFQAQGNVLICGDTNARTGTLPDLTSTRGDSFITGHSVSNYLNLPHRNNSDSTVNKNGRDLLQLCRSLGLYFVNGRLRGDSLGRFTYCSPLGHSTVDYMITDMDPFSLSSFTVKPLTPLSDHSQITLFLKRTDLETTTHSQPSKLYNIRNSYRWAQNSTEEYQKATWNQNIQTLLDNFLDTTFTHSKEGINLAVRNINYIFRQTAKEAQLKLIKNKTKKITDDNWFDADCKIIRKKLRTLSNQKHRDPNNGELRLHYCETLKLYKRTLRTKKAQYNSKQLTLIEESINTNNFWQNWKKLKKSKQEELAIQNGDIWTTHFKTLYNTVQIDTNAEQRQIHEKLNGLEKAIKDNQNPLDSPITDQELYKKLQALKFKKACGPDGILNEMLKLTSAKFQLAILKLFNLILSVGYFPDIWNQGLITPIFKNGDKFDPNNYRGICVNSNLGKVFCSIINVRVLNFLNKHNVLSNSQIGFIPKHRTTDHIYTLHTLIDKHVHQNNTKIYTCFIDFQKAFDSIWHTGLFYKVIESGVGGKTYDIIKSMYTGNTCSIKIGKKRTEFFNQGRGLRQGCNLSPALFNIYINELATILEKSSAPGVSLHNSEVKCLLFADDLCLLSPTAPGLQQSLDLLEQYCQTWALAVNPKKTKIMIFQRRSRSQGIRPKFSIGTKYIEYCTHYNYLGLKISSTGHLNEAVNELREKARRAFYAIKKQIQIEIPIKIWLKLIEYVIEPIALYGSEVWGPLAKQDFIKWDKHPIETLHAEFCKILLRVQRKTTNNACRAELGQYPLIIKTQKRAIKFWKHLKYSDPLSYHYQALQCQELSKEKSPLIQLVLGLSSQTCSTNTLKPQDQNIQSIRINQITTQSKQNYIAYWETQAQTQSKMQCYLALNRQYTMAKYLTMVTDQNLRKTLTKYRLSEHSLAIEKGRHRKTWLPVEERLCNHCTTAEPETELHFLTKCQKYKTIRECHFPKFEILIQGFKDLSDEDRLPILLGEDAESCGLAAHYIAACHKLRDSV</sequence>
<reference evidence="4" key="1">
    <citation type="submission" date="2025-08" db="UniProtKB">
        <authorList>
            <consortium name="Ensembl"/>
        </authorList>
    </citation>
    <scope>IDENTIFICATION</scope>
</reference>
<feature type="domain" description="Reverse transcriptase" evidence="3">
    <location>
        <begin position="548"/>
        <end position="825"/>
    </location>
</feature>
<dbReference type="AlphaFoldDB" id="A0A674CIY4"/>
<dbReference type="SUPFAM" id="SSF56219">
    <property type="entry name" value="DNase I-like"/>
    <property type="match status" value="1"/>
</dbReference>
<dbReference type="InParanoid" id="A0A674CIY4"/>
<dbReference type="PROSITE" id="PS50878">
    <property type="entry name" value="RT_POL"/>
    <property type="match status" value="1"/>
</dbReference>
<dbReference type="InterPro" id="IPR005135">
    <property type="entry name" value="Endo/exonuclease/phosphatase"/>
</dbReference>
<dbReference type="Ensembl" id="ENSSTUT00000088740.1">
    <property type="protein sequence ID" value="ENSSTUP00000083439.1"/>
    <property type="gene ID" value="ENSSTUG00000036649.1"/>
</dbReference>
<proteinExistence type="inferred from homology"/>
<dbReference type="InterPro" id="IPR043128">
    <property type="entry name" value="Rev_trsase/Diguanyl_cyclase"/>
</dbReference>
<keyword evidence="5" id="KW-1185">Reference proteome</keyword>
<dbReference type="Pfam" id="PF00078">
    <property type="entry name" value="RVT_1"/>
    <property type="match status" value="1"/>
</dbReference>
<dbReference type="CDD" id="cd01650">
    <property type="entry name" value="RT_nLTR_like"/>
    <property type="match status" value="1"/>
</dbReference>
<dbReference type="Pfam" id="PF03372">
    <property type="entry name" value="Exo_endo_phos"/>
    <property type="match status" value="1"/>
</dbReference>
<evidence type="ECO:0000313" key="5">
    <source>
        <dbReference type="Proteomes" id="UP000472277"/>
    </source>
</evidence>
<protein>
    <recommendedName>
        <fullName evidence="2">ribonuclease H</fullName>
        <ecNumber evidence="2">3.1.26.4</ecNumber>
    </recommendedName>
</protein>
<reference evidence="4" key="2">
    <citation type="submission" date="2025-09" db="UniProtKB">
        <authorList>
            <consortium name="Ensembl"/>
        </authorList>
    </citation>
    <scope>IDENTIFICATION</scope>
</reference>
<evidence type="ECO:0000259" key="3">
    <source>
        <dbReference type="PROSITE" id="PS50878"/>
    </source>
</evidence>
<evidence type="ECO:0000313" key="4">
    <source>
        <dbReference type="Ensembl" id="ENSSTUP00000083439.1"/>
    </source>
</evidence>
<dbReference type="PANTHER" id="PTHR19446">
    <property type="entry name" value="REVERSE TRANSCRIPTASES"/>
    <property type="match status" value="1"/>
</dbReference>
<dbReference type="SUPFAM" id="SSF56672">
    <property type="entry name" value="DNA/RNA polymerases"/>
    <property type="match status" value="1"/>
</dbReference>
<organism evidence="4 5">
    <name type="scientific">Salmo trutta</name>
    <name type="common">Brown trout</name>
    <dbReference type="NCBI Taxonomy" id="8032"/>
    <lineage>
        <taxon>Eukaryota</taxon>
        <taxon>Metazoa</taxon>
        <taxon>Chordata</taxon>
        <taxon>Craniata</taxon>
        <taxon>Vertebrata</taxon>
        <taxon>Euteleostomi</taxon>
        <taxon>Actinopterygii</taxon>
        <taxon>Neopterygii</taxon>
        <taxon>Teleostei</taxon>
        <taxon>Protacanthopterygii</taxon>
        <taxon>Salmoniformes</taxon>
        <taxon>Salmonidae</taxon>
        <taxon>Salmoninae</taxon>
        <taxon>Salmo</taxon>
    </lineage>
</organism>